<evidence type="ECO:0000256" key="4">
    <source>
        <dbReference type="ARBA" id="ARBA00022989"/>
    </source>
</evidence>
<feature type="transmembrane region" description="Helical" evidence="6">
    <location>
        <begin position="131"/>
        <end position="150"/>
    </location>
</feature>
<proteinExistence type="predicted"/>
<feature type="transmembrane region" description="Helical" evidence="6">
    <location>
        <begin position="273"/>
        <end position="291"/>
    </location>
</feature>
<feature type="transmembrane region" description="Helical" evidence="6">
    <location>
        <begin position="27"/>
        <end position="44"/>
    </location>
</feature>
<reference evidence="9" key="1">
    <citation type="submission" date="2020-05" db="EMBL/GenBank/DDBJ databases">
        <authorList>
            <person name="Chiriac C."/>
            <person name="Salcher M."/>
            <person name="Ghai R."/>
            <person name="Kavagutti S V."/>
        </authorList>
    </citation>
    <scope>NUCLEOTIDE SEQUENCE</scope>
</reference>
<feature type="transmembrane region" description="Helical" evidence="6">
    <location>
        <begin position="162"/>
        <end position="187"/>
    </location>
</feature>
<dbReference type="EMBL" id="CAFBOP010000005">
    <property type="protein sequence ID" value="CAB4978704.1"/>
    <property type="molecule type" value="Genomic_DNA"/>
</dbReference>
<dbReference type="EMBL" id="CAFBMN010000006">
    <property type="protein sequence ID" value="CAB4897171.1"/>
    <property type="molecule type" value="Genomic_DNA"/>
</dbReference>
<dbReference type="GO" id="GO:0005886">
    <property type="term" value="C:plasma membrane"/>
    <property type="evidence" value="ECO:0007669"/>
    <property type="project" value="UniProtKB-SubCell"/>
</dbReference>
<feature type="transmembrane region" description="Helical" evidence="6">
    <location>
        <begin position="395"/>
        <end position="419"/>
    </location>
</feature>
<dbReference type="InterPro" id="IPR032694">
    <property type="entry name" value="CopC/D"/>
</dbReference>
<feature type="transmembrane region" description="Helical" evidence="6">
    <location>
        <begin position="199"/>
        <end position="220"/>
    </location>
</feature>
<evidence type="ECO:0000313" key="8">
    <source>
        <dbReference type="EMBL" id="CAB4777456.1"/>
    </source>
</evidence>
<feature type="transmembrane region" description="Helical" evidence="6">
    <location>
        <begin position="101"/>
        <end position="124"/>
    </location>
</feature>
<keyword evidence="3 6" id="KW-0812">Transmembrane</keyword>
<dbReference type="InterPro" id="IPR019108">
    <property type="entry name" value="Caa3_assmbl_CtaG-rel"/>
</dbReference>
<feature type="domain" description="Copper resistance protein D" evidence="7">
    <location>
        <begin position="195"/>
        <end position="291"/>
    </location>
</feature>
<dbReference type="Pfam" id="PF05425">
    <property type="entry name" value="CopD"/>
    <property type="match status" value="1"/>
</dbReference>
<dbReference type="EMBL" id="CAFBPP010000006">
    <property type="protein sequence ID" value="CAB5012044.1"/>
    <property type="molecule type" value="Genomic_DNA"/>
</dbReference>
<accession>A0A6J7FNY7</accession>
<organism evidence="9">
    <name type="scientific">freshwater metagenome</name>
    <dbReference type="NCBI Taxonomy" id="449393"/>
    <lineage>
        <taxon>unclassified sequences</taxon>
        <taxon>metagenomes</taxon>
        <taxon>ecological metagenomes</taxon>
    </lineage>
</organism>
<dbReference type="PANTHER" id="PTHR34820:SF4">
    <property type="entry name" value="INNER MEMBRANE PROTEIN YEBZ"/>
    <property type="match status" value="1"/>
</dbReference>
<name>A0A6J7FNY7_9ZZZZ</name>
<evidence type="ECO:0000256" key="1">
    <source>
        <dbReference type="ARBA" id="ARBA00004651"/>
    </source>
</evidence>
<feature type="transmembrane region" description="Helical" evidence="6">
    <location>
        <begin position="513"/>
        <end position="546"/>
    </location>
</feature>
<feature type="transmembrane region" description="Helical" evidence="6">
    <location>
        <begin position="56"/>
        <end position="81"/>
    </location>
</feature>
<keyword evidence="5 6" id="KW-0472">Membrane</keyword>
<evidence type="ECO:0000256" key="2">
    <source>
        <dbReference type="ARBA" id="ARBA00022475"/>
    </source>
</evidence>
<dbReference type="InterPro" id="IPR008457">
    <property type="entry name" value="Cu-R_CopD_dom"/>
</dbReference>
<keyword evidence="4 6" id="KW-1133">Transmembrane helix</keyword>
<feature type="transmembrane region" description="Helical" evidence="6">
    <location>
        <begin position="366"/>
        <end position="389"/>
    </location>
</feature>
<evidence type="ECO:0000313" key="11">
    <source>
        <dbReference type="EMBL" id="CAB5012044.1"/>
    </source>
</evidence>
<evidence type="ECO:0000313" key="10">
    <source>
        <dbReference type="EMBL" id="CAB4978704.1"/>
    </source>
</evidence>
<evidence type="ECO:0000256" key="6">
    <source>
        <dbReference type="SAM" id="Phobius"/>
    </source>
</evidence>
<keyword evidence="2" id="KW-1003">Cell membrane</keyword>
<dbReference type="Pfam" id="PF09678">
    <property type="entry name" value="Caa3_CtaG"/>
    <property type="match status" value="1"/>
</dbReference>
<gene>
    <name evidence="8" type="ORF">UFOPK2967_00034</name>
    <name evidence="9" type="ORF">UFOPK3587_00260</name>
    <name evidence="10" type="ORF">UFOPK3984_00252</name>
    <name evidence="11" type="ORF">UFOPK4114_00311</name>
</gene>
<dbReference type="PANTHER" id="PTHR34820">
    <property type="entry name" value="INNER MEMBRANE PROTEIN YEBZ"/>
    <property type="match status" value="1"/>
</dbReference>
<dbReference type="GO" id="GO:0006825">
    <property type="term" value="P:copper ion transport"/>
    <property type="evidence" value="ECO:0007669"/>
    <property type="project" value="InterPro"/>
</dbReference>
<comment type="subcellular location">
    <subcellularLocation>
        <location evidence="1">Cell membrane</location>
        <topology evidence="1">Multi-pass membrane protein</topology>
    </subcellularLocation>
</comment>
<feature type="transmembrane region" description="Helical" evidence="6">
    <location>
        <begin position="232"/>
        <end position="252"/>
    </location>
</feature>
<evidence type="ECO:0000256" key="5">
    <source>
        <dbReference type="ARBA" id="ARBA00023136"/>
    </source>
</evidence>
<dbReference type="AlphaFoldDB" id="A0A6J7FNY7"/>
<dbReference type="EMBL" id="CAFAAC010000001">
    <property type="protein sequence ID" value="CAB4777456.1"/>
    <property type="molecule type" value="Genomic_DNA"/>
</dbReference>
<evidence type="ECO:0000313" key="9">
    <source>
        <dbReference type="EMBL" id="CAB4897171.1"/>
    </source>
</evidence>
<feature type="transmembrane region" description="Helical" evidence="6">
    <location>
        <begin position="449"/>
        <end position="469"/>
    </location>
</feature>
<feature type="transmembrane region" description="Helical" evidence="6">
    <location>
        <begin position="566"/>
        <end position="586"/>
    </location>
</feature>
<protein>
    <submittedName>
        <fullName evidence="9">Unannotated protein</fullName>
    </submittedName>
</protein>
<feature type="transmembrane region" description="Helical" evidence="6">
    <location>
        <begin position="333"/>
        <end position="354"/>
    </location>
</feature>
<feature type="transmembrane region" description="Helical" evidence="6">
    <location>
        <begin position="481"/>
        <end position="501"/>
    </location>
</feature>
<evidence type="ECO:0000259" key="7">
    <source>
        <dbReference type="Pfam" id="PF05425"/>
    </source>
</evidence>
<sequence length="631" mass="68288">MMHLAAVLPSAGPAVNALVTISKFVGMTASIAVVGSLLASGFLLENKAGFLTQNSLRLRAVTFWSAIIWIVASIGNIIFTLANILGQSISAVFEMNTLQSFLTQITLGQYMFFQTLASVFVAIFAMRIKKIGGSIWLLAMALLGIVAPIFQSHSASSGSHALAIGSLVIHVVAISMWVGGVFSLALLDPADRATATPRFSQLALWAAIGVVASGSANAWARLNFAEAWHSTYALVVIGKIVLTIALIFIGYLHRQNLSFKNKATVNWPDFAKLIVIELGIMITALALGAWLSSNRPPSPGANPKFSAAITVAGLSMPDSPSLKNVFFLYNPDALFLGFLILAVALYILGVIKLTRRGDKWPVGRTVAFALGIFAIDLATSGGIGIYAHFSFSYHMIAHMILGMIAPIGLVLGAPITLALRTLPQGRTQEERGIRNQVVMMLHSRWSKTIVNPVVALAIFDGSLFILYFTSLFGGMMQSHTGHFAMNLHFILAGFLFFHVIIGVDPNPNRAPYLVRIMILFGAMSIHAFFSIALMSATTLLDGGYFAQLHTPWVGNLLADQRMGGGIGWAMGEIPILLALVATFIQWSRDDTKETKRIDRNAERMAAMGQPDDLAKYNAYLSDLAERDRRNN</sequence>
<evidence type="ECO:0000256" key="3">
    <source>
        <dbReference type="ARBA" id="ARBA00022692"/>
    </source>
</evidence>